<dbReference type="SUPFAM" id="SSF51679">
    <property type="entry name" value="Bacterial luciferase-like"/>
    <property type="match status" value="1"/>
</dbReference>
<evidence type="ECO:0000256" key="4">
    <source>
        <dbReference type="ARBA" id="ARBA00023033"/>
    </source>
</evidence>
<evidence type="ECO:0000256" key="5">
    <source>
        <dbReference type="ARBA" id="ARBA00033748"/>
    </source>
</evidence>
<dbReference type="GO" id="GO:0004497">
    <property type="term" value="F:monooxygenase activity"/>
    <property type="evidence" value="ECO:0007669"/>
    <property type="project" value="UniProtKB-KW"/>
</dbReference>
<dbReference type="InterPro" id="IPR051260">
    <property type="entry name" value="Diverse_substr_monoxygenases"/>
</dbReference>
<accession>A0A1X7IJ09</accession>
<dbReference type="EMBL" id="FXAY01000001">
    <property type="protein sequence ID" value="SMG14763.1"/>
    <property type="molecule type" value="Genomic_DNA"/>
</dbReference>
<dbReference type="OrthoDB" id="3265338at2"/>
<dbReference type="Gene3D" id="3.20.20.30">
    <property type="entry name" value="Luciferase-like domain"/>
    <property type="match status" value="1"/>
</dbReference>
<dbReference type="PIRSF" id="PIRSF000337">
    <property type="entry name" value="NTA_MOA"/>
    <property type="match status" value="1"/>
</dbReference>
<name>A0A1X7IJ09_9MICO</name>
<evidence type="ECO:0000256" key="3">
    <source>
        <dbReference type="ARBA" id="ARBA00023002"/>
    </source>
</evidence>
<feature type="binding site" evidence="6">
    <location>
        <position position="107"/>
    </location>
    <ligand>
        <name>FMN</name>
        <dbReference type="ChEBI" id="CHEBI:58210"/>
    </ligand>
</feature>
<evidence type="ECO:0000256" key="1">
    <source>
        <dbReference type="ARBA" id="ARBA00022630"/>
    </source>
</evidence>
<feature type="domain" description="Luciferase-like" evidence="7">
    <location>
        <begin position="38"/>
        <end position="414"/>
    </location>
</feature>
<keyword evidence="1 6" id="KW-0285">Flavoprotein</keyword>
<evidence type="ECO:0000256" key="6">
    <source>
        <dbReference type="PIRSR" id="PIRSR000337-1"/>
    </source>
</evidence>
<dbReference type="InterPro" id="IPR011251">
    <property type="entry name" value="Luciferase-like_dom"/>
</dbReference>
<dbReference type="PANTHER" id="PTHR30011:SF16">
    <property type="entry name" value="C2H2 FINGER DOMAIN TRANSCRIPTION FACTOR (EUROFUNG)-RELATED"/>
    <property type="match status" value="1"/>
</dbReference>
<dbReference type="NCBIfam" id="TIGR03860">
    <property type="entry name" value="FMN_nitrolo"/>
    <property type="match status" value="1"/>
</dbReference>
<proteinExistence type="inferred from homology"/>
<dbReference type="Pfam" id="PF00296">
    <property type="entry name" value="Bac_luciferase"/>
    <property type="match status" value="1"/>
</dbReference>
<evidence type="ECO:0000313" key="9">
    <source>
        <dbReference type="Proteomes" id="UP000193244"/>
    </source>
</evidence>
<feature type="binding site" evidence="6">
    <location>
        <position position="233"/>
    </location>
    <ligand>
        <name>FMN</name>
        <dbReference type="ChEBI" id="CHEBI:58210"/>
    </ligand>
</feature>
<organism evidence="8 9">
    <name type="scientific">Agreia pratensis</name>
    <dbReference type="NCBI Taxonomy" id="150121"/>
    <lineage>
        <taxon>Bacteria</taxon>
        <taxon>Bacillati</taxon>
        <taxon>Actinomycetota</taxon>
        <taxon>Actinomycetes</taxon>
        <taxon>Micrococcales</taxon>
        <taxon>Microbacteriaceae</taxon>
        <taxon>Agreia</taxon>
    </lineage>
</organism>
<dbReference type="InterPro" id="IPR016215">
    <property type="entry name" value="NTA_MOA"/>
</dbReference>
<evidence type="ECO:0000259" key="7">
    <source>
        <dbReference type="Pfam" id="PF00296"/>
    </source>
</evidence>
<dbReference type="InterPro" id="IPR036661">
    <property type="entry name" value="Luciferase-like_sf"/>
</dbReference>
<evidence type="ECO:0000256" key="2">
    <source>
        <dbReference type="ARBA" id="ARBA00022643"/>
    </source>
</evidence>
<keyword evidence="9" id="KW-1185">Reference proteome</keyword>
<keyword evidence="4 8" id="KW-0503">Monooxygenase</keyword>
<comment type="similarity">
    <text evidence="5">Belongs to the NtaA/SnaA/DszA monooxygenase family.</text>
</comment>
<dbReference type="STRING" id="150121.SAMN06296010_0569"/>
<gene>
    <name evidence="8" type="ORF">SAMN06296010_0569</name>
</gene>
<keyword evidence="3" id="KW-0560">Oxidoreductase</keyword>
<dbReference type="PANTHER" id="PTHR30011">
    <property type="entry name" value="ALKANESULFONATE MONOOXYGENASE-RELATED"/>
    <property type="match status" value="1"/>
</dbReference>
<dbReference type="Proteomes" id="UP000193244">
    <property type="component" value="Unassembled WGS sequence"/>
</dbReference>
<feature type="binding site" evidence="6">
    <location>
        <position position="67"/>
    </location>
    <ligand>
        <name>FMN</name>
        <dbReference type="ChEBI" id="CHEBI:58210"/>
    </ligand>
</feature>
<dbReference type="RefSeq" id="WP_085482725.1">
    <property type="nucleotide sequence ID" value="NZ_FXAY01000001.1"/>
</dbReference>
<keyword evidence="2 6" id="KW-0288">FMN</keyword>
<protein>
    <submittedName>
        <fullName evidence="8">FMN-dependent oxidoreductase, nitrilotriacetate monooxygenase family</fullName>
    </submittedName>
</protein>
<dbReference type="GO" id="GO:0016705">
    <property type="term" value="F:oxidoreductase activity, acting on paired donors, with incorporation or reduction of molecular oxygen"/>
    <property type="evidence" value="ECO:0007669"/>
    <property type="project" value="InterPro"/>
</dbReference>
<evidence type="ECO:0000313" key="8">
    <source>
        <dbReference type="EMBL" id="SMG14763.1"/>
    </source>
</evidence>
<sequence length="480" mass="51345">MTTPTPARTFECNGQLVLGAMVRTLGAFPSGWRYPGAHKNPANDPAALKRLARTAEKAGLDFLFLGDWLSSSSDLEYTEPSLLARIDPFSSAAYLAAVTNRIGLIATASTAHSEPYAIARAAASIDRLSGGRFGLNLTVGTDPRASANFGRTDAGGSDDNRFETGVEFVRLLRSLWDSWDDDAVVADAKRGILVDHSLVDPIDHQGRRFSVAGPLNALRPVQGQIPVVHAGVSVRAREFAAAHADIHVVAPSSLGDAVTFYRQAKQRAVAAGRAPGDVTIVTPILPIVGETRQAAFSLYDELVELVPLDDGSPRDPSLGFPQNRSAATFLRSVGLPLLERSVDEPVSIATAERFNAVGQRLLEVVQSRAGRTVGGARPVTFRHLIVAQAVPAPIVVGSATDIADHLERWFRAGAADGFAIQSAFLHEQFDAFAQLVVPELIGRGLMNEGYDAKTLRGHLRLTKPVRQAPVAPEVAPNWVI</sequence>
<dbReference type="AlphaFoldDB" id="A0A1X7IJ09"/>
<reference evidence="9" key="1">
    <citation type="submission" date="2017-04" db="EMBL/GenBank/DDBJ databases">
        <authorList>
            <person name="Varghese N."/>
            <person name="Submissions S."/>
        </authorList>
    </citation>
    <scope>NUCLEOTIDE SEQUENCE [LARGE SCALE GENOMIC DNA]</scope>
    <source>
        <strain evidence="9">VKM Ac-2510</strain>
    </source>
</reference>